<dbReference type="Pfam" id="PF04402">
    <property type="entry name" value="SIMPL"/>
    <property type="match status" value="1"/>
</dbReference>
<name>A0A6J6TYX7_9ZZZZ</name>
<gene>
    <name evidence="1" type="ORF">UFOPK2844_00455</name>
</gene>
<dbReference type="Gene3D" id="3.30.70.2970">
    <property type="entry name" value="Protein of unknown function (DUF541), domain 2"/>
    <property type="match status" value="1"/>
</dbReference>
<protein>
    <submittedName>
        <fullName evidence="1">Unannotated protein</fullName>
    </submittedName>
</protein>
<dbReference type="Gene3D" id="3.30.110.170">
    <property type="entry name" value="Protein of unknown function (DUF541), domain 1"/>
    <property type="match status" value="1"/>
</dbReference>
<sequence length="239" mass="25080">MKTTASLKTRVISIVTLTVLASALSAQFAQAAPVRYISVSSVGTVKVTPDSVRLNASVSAIAKVSKDALSTANIAADKFRTAILANGIDKKYLSSTTLTVYPEYNYTQETGNVLIGYRSSQSFEVVIRSAAKAGEIVDAVVAGAGDALYINGVTPFVYDNTKATEAARISAVKNAKAKATSYAKLLGVKIGKIIWLQESSAPSSYPISMVQAKSDAGATQIDLGQQDISVSVSTRWAIS</sequence>
<proteinExistence type="predicted"/>
<dbReference type="EMBL" id="CAEZZG010000005">
    <property type="protein sequence ID" value="CAB4751557.1"/>
    <property type="molecule type" value="Genomic_DNA"/>
</dbReference>
<evidence type="ECO:0000313" key="1">
    <source>
        <dbReference type="EMBL" id="CAB4751557.1"/>
    </source>
</evidence>
<dbReference type="PANTHER" id="PTHR34387">
    <property type="entry name" value="SLR1258 PROTEIN"/>
    <property type="match status" value="1"/>
</dbReference>
<dbReference type="InterPro" id="IPR007497">
    <property type="entry name" value="SIMPL/DUF541"/>
</dbReference>
<organism evidence="1">
    <name type="scientific">freshwater metagenome</name>
    <dbReference type="NCBI Taxonomy" id="449393"/>
    <lineage>
        <taxon>unclassified sequences</taxon>
        <taxon>metagenomes</taxon>
        <taxon>ecological metagenomes</taxon>
    </lineage>
</organism>
<dbReference type="GO" id="GO:0006974">
    <property type="term" value="P:DNA damage response"/>
    <property type="evidence" value="ECO:0007669"/>
    <property type="project" value="TreeGrafter"/>
</dbReference>
<accession>A0A6J6TYX7</accession>
<dbReference type="InterPro" id="IPR052022">
    <property type="entry name" value="26kDa_periplasmic_antigen"/>
</dbReference>
<dbReference type="PANTHER" id="PTHR34387:SF1">
    <property type="entry name" value="PERIPLASMIC IMMUNOGENIC PROTEIN"/>
    <property type="match status" value="1"/>
</dbReference>
<reference evidence="1" key="1">
    <citation type="submission" date="2020-05" db="EMBL/GenBank/DDBJ databases">
        <authorList>
            <person name="Chiriac C."/>
            <person name="Salcher M."/>
            <person name="Ghai R."/>
            <person name="Kavagutti S V."/>
        </authorList>
    </citation>
    <scope>NUCLEOTIDE SEQUENCE</scope>
</reference>
<dbReference type="AlphaFoldDB" id="A0A6J6TYX7"/>